<sequence>MEKIKLELYTDYLICNNGFATATGLSAMMEGGISHDQMTRFLASKAFTSKDLWSQVKATVRQIER</sequence>
<comment type="caution">
    <text evidence="1">The sequence shown here is derived from an EMBL/GenBank/DDBJ whole genome shotgun (WGS) entry which is preliminary data.</text>
</comment>
<feature type="non-terminal residue" evidence="1">
    <location>
        <position position="65"/>
    </location>
</feature>
<reference evidence="1" key="1">
    <citation type="submission" date="2023-01" db="EMBL/GenBank/DDBJ databases">
        <title>Biogeochemical cycle of methane in antarctic sediments.</title>
        <authorList>
            <person name="Roldan D.M."/>
            <person name="Menes R.J."/>
        </authorList>
    </citation>
    <scope>NUCLEOTIDE SEQUENCE [LARGE SCALE GENOMIC DNA]</scope>
    <source>
        <strain evidence="1">K-2018 MAG008</strain>
    </source>
</reference>
<evidence type="ECO:0000313" key="2">
    <source>
        <dbReference type="Proteomes" id="UP001160519"/>
    </source>
</evidence>
<dbReference type="Proteomes" id="UP001160519">
    <property type="component" value="Unassembled WGS sequence"/>
</dbReference>
<organism evidence="1 2">
    <name type="scientific">Candidatus Methylobacter titanis</name>
    <dbReference type="NCBI Taxonomy" id="3053457"/>
    <lineage>
        <taxon>Bacteria</taxon>
        <taxon>Pseudomonadati</taxon>
        <taxon>Pseudomonadota</taxon>
        <taxon>Gammaproteobacteria</taxon>
        <taxon>Methylococcales</taxon>
        <taxon>Methylococcaceae</taxon>
        <taxon>Methylobacter</taxon>
    </lineage>
</organism>
<gene>
    <name evidence="1" type="ORF">PSU93_03360</name>
</gene>
<dbReference type="AlphaFoldDB" id="A0AA43TJE3"/>
<accession>A0AA43TJE3</accession>
<name>A0AA43TJE3_9GAMM</name>
<protein>
    <submittedName>
        <fullName evidence="1">IS701 family transposase</fullName>
    </submittedName>
</protein>
<evidence type="ECO:0000313" key="1">
    <source>
        <dbReference type="EMBL" id="MDI1230171.1"/>
    </source>
</evidence>
<keyword evidence="2" id="KW-1185">Reference proteome</keyword>
<proteinExistence type="predicted"/>
<dbReference type="EMBL" id="JAQSDF010000006">
    <property type="protein sequence ID" value="MDI1230171.1"/>
    <property type="molecule type" value="Genomic_DNA"/>
</dbReference>